<keyword evidence="2 3" id="KW-0040">ANK repeat</keyword>
<evidence type="ECO:0000313" key="5">
    <source>
        <dbReference type="Proteomes" id="UP000410492"/>
    </source>
</evidence>
<accession>A0A653DKY2</accession>
<dbReference type="InterPro" id="IPR036770">
    <property type="entry name" value="Ankyrin_rpt-contain_sf"/>
</dbReference>
<evidence type="ECO:0000256" key="2">
    <source>
        <dbReference type="ARBA" id="ARBA00023043"/>
    </source>
</evidence>
<dbReference type="Gene3D" id="1.25.40.20">
    <property type="entry name" value="Ankyrin repeat-containing domain"/>
    <property type="match status" value="1"/>
</dbReference>
<dbReference type="PROSITE" id="PS50297">
    <property type="entry name" value="ANK_REP_REGION"/>
    <property type="match status" value="2"/>
</dbReference>
<evidence type="ECO:0000256" key="3">
    <source>
        <dbReference type="PROSITE-ProRule" id="PRU00023"/>
    </source>
</evidence>
<proteinExistence type="predicted"/>
<sequence length="138" mass="14445">PGQTCLHVAVAQESLNSVRLLVERGCCDPNAREGLGGMSPLHFAAHLQKPAVAEVLLRAGADPGAESYAGLSALEEAARAGQLSEEVKGALLAAGVPFEIRCETTDDEEMDDDFDDVGEQSAYDNNKVFSAPMVNASA</sequence>
<dbReference type="SUPFAM" id="SSF48403">
    <property type="entry name" value="Ankyrin repeat"/>
    <property type="match status" value="1"/>
</dbReference>
<keyword evidence="1" id="KW-0677">Repeat</keyword>
<gene>
    <name evidence="4" type="ORF">CALMAC_LOCUS18174</name>
</gene>
<dbReference type="EMBL" id="CAACVG010012562">
    <property type="protein sequence ID" value="VEN60497.1"/>
    <property type="molecule type" value="Genomic_DNA"/>
</dbReference>
<keyword evidence="5" id="KW-1185">Reference proteome</keyword>
<feature type="repeat" description="ANK" evidence="3">
    <location>
        <begin position="1"/>
        <end position="25"/>
    </location>
</feature>
<dbReference type="InterPro" id="IPR002110">
    <property type="entry name" value="Ankyrin_rpt"/>
</dbReference>
<name>A0A653DKY2_CALMS</name>
<dbReference type="SMART" id="SM00248">
    <property type="entry name" value="ANK"/>
    <property type="match status" value="2"/>
</dbReference>
<dbReference type="PANTHER" id="PTHR46680">
    <property type="entry name" value="NF-KAPPA-B INHIBITOR ALPHA"/>
    <property type="match status" value="1"/>
</dbReference>
<reference evidence="4 5" key="1">
    <citation type="submission" date="2019-01" db="EMBL/GenBank/DDBJ databases">
        <authorList>
            <person name="Sayadi A."/>
        </authorList>
    </citation>
    <scope>NUCLEOTIDE SEQUENCE [LARGE SCALE GENOMIC DNA]</scope>
</reference>
<dbReference type="GO" id="GO:0051059">
    <property type="term" value="F:NF-kappaB binding"/>
    <property type="evidence" value="ECO:0007669"/>
    <property type="project" value="TreeGrafter"/>
</dbReference>
<dbReference type="GO" id="GO:0005829">
    <property type="term" value="C:cytosol"/>
    <property type="evidence" value="ECO:0007669"/>
    <property type="project" value="TreeGrafter"/>
</dbReference>
<dbReference type="GO" id="GO:0071356">
    <property type="term" value="P:cellular response to tumor necrosis factor"/>
    <property type="evidence" value="ECO:0007669"/>
    <property type="project" value="TreeGrafter"/>
</dbReference>
<dbReference type="InterPro" id="IPR051070">
    <property type="entry name" value="NF-kappa-B_inhibitor"/>
</dbReference>
<dbReference type="OrthoDB" id="6739670at2759"/>
<organism evidence="4 5">
    <name type="scientific">Callosobruchus maculatus</name>
    <name type="common">Southern cowpea weevil</name>
    <name type="synonym">Pulse bruchid</name>
    <dbReference type="NCBI Taxonomy" id="64391"/>
    <lineage>
        <taxon>Eukaryota</taxon>
        <taxon>Metazoa</taxon>
        <taxon>Ecdysozoa</taxon>
        <taxon>Arthropoda</taxon>
        <taxon>Hexapoda</taxon>
        <taxon>Insecta</taxon>
        <taxon>Pterygota</taxon>
        <taxon>Neoptera</taxon>
        <taxon>Endopterygota</taxon>
        <taxon>Coleoptera</taxon>
        <taxon>Polyphaga</taxon>
        <taxon>Cucujiformia</taxon>
        <taxon>Chrysomeloidea</taxon>
        <taxon>Chrysomelidae</taxon>
        <taxon>Bruchinae</taxon>
        <taxon>Bruchini</taxon>
        <taxon>Callosobruchus</taxon>
    </lineage>
</organism>
<dbReference type="Pfam" id="PF12796">
    <property type="entry name" value="Ank_2"/>
    <property type="match status" value="1"/>
</dbReference>
<feature type="repeat" description="ANK" evidence="3">
    <location>
        <begin position="36"/>
        <end position="68"/>
    </location>
</feature>
<evidence type="ECO:0000313" key="4">
    <source>
        <dbReference type="EMBL" id="VEN60497.1"/>
    </source>
</evidence>
<feature type="non-terminal residue" evidence="4">
    <location>
        <position position="1"/>
    </location>
</feature>
<dbReference type="PANTHER" id="PTHR46680:SF3">
    <property type="entry name" value="NF-KAPPA-B INHIBITOR CACTUS"/>
    <property type="match status" value="1"/>
</dbReference>
<dbReference type="Proteomes" id="UP000410492">
    <property type="component" value="Unassembled WGS sequence"/>
</dbReference>
<protein>
    <submittedName>
        <fullName evidence="4">Uncharacterized protein</fullName>
    </submittedName>
</protein>
<evidence type="ECO:0000256" key="1">
    <source>
        <dbReference type="ARBA" id="ARBA00022737"/>
    </source>
</evidence>
<dbReference type="PROSITE" id="PS50088">
    <property type="entry name" value="ANK_REPEAT"/>
    <property type="match status" value="2"/>
</dbReference>
<dbReference type="AlphaFoldDB" id="A0A653DKY2"/>